<protein>
    <submittedName>
        <fullName evidence="1">Uncharacterized protein</fullName>
    </submittedName>
</protein>
<proteinExistence type="predicted"/>
<reference evidence="1" key="1">
    <citation type="submission" date="2014-11" db="EMBL/GenBank/DDBJ databases">
        <authorList>
            <person name="Amaro Gonzalez C."/>
        </authorList>
    </citation>
    <scope>NUCLEOTIDE SEQUENCE</scope>
</reference>
<evidence type="ECO:0000313" key="1">
    <source>
        <dbReference type="EMBL" id="JAH29827.1"/>
    </source>
</evidence>
<sequence>MLLWPQSAPTLITQLSCVPGMVVALNDCIKCLCQRPTLSLTNVPLDGTCHSVRCYEITLWRCFTFNFKSA</sequence>
<dbReference type="EMBL" id="GBXM01078750">
    <property type="protein sequence ID" value="JAH29827.1"/>
    <property type="molecule type" value="Transcribed_RNA"/>
</dbReference>
<dbReference type="AlphaFoldDB" id="A0A0E9RM01"/>
<accession>A0A0E9RM01</accession>
<reference evidence="1" key="2">
    <citation type="journal article" date="2015" name="Fish Shellfish Immunol.">
        <title>Early steps in the European eel (Anguilla anguilla)-Vibrio vulnificus interaction in the gills: Role of the RtxA13 toxin.</title>
        <authorList>
            <person name="Callol A."/>
            <person name="Pajuelo D."/>
            <person name="Ebbesson L."/>
            <person name="Teles M."/>
            <person name="MacKenzie S."/>
            <person name="Amaro C."/>
        </authorList>
    </citation>
    <scope>NUCLEOTIDE SEQUENCE</scope>
</reference>
<organism evidence="1">
    <name type="scientific">Anguilla anguilla</name>
    <name type="common">European freshwater eel</name>
    <name type="synonym">Muraena anguilla</name>
    <dbReference type="NCBI Taxonomy" id="7936"/>
    <lineage>
        <taxon>Eukaryota</taxon>
        <taxon>Metazoa</taxon>
        <taxon>Chordata</taxon>
        <taxon>Craniata</taxon>
        <taxon>Vertebrata</taxon>
        <taxon>Euteleostomi</taxon>
        <taxon>Actinopterygii</taxon>
        <taxon>Neopterygii</taxon>
        <taxon>Teleostei</taxon>
        <taxon>Anguilliformes</taxon>
        <taxon>Anguillidae</taxon>
        <taxon>Anguilla</taxon>
    </lineage>
</organism>
<name>A0A0E9RM01_ANGAN</name>